<reference evidence="2 3" key="1">
    <citation type="journal article" date="2012" name="PLoS Pathog.">
        <title>The genome of the obligate intracellular parasite Trachipleistophora hominis: new insights into microsporidian genome dynamics and reductive evolution.</title>
        <authorList>
            <person name="Heinz E."/>
            <person name="Williams T.A."/>
            <person name="Nakjang S."/>
            <person name="Noel C.J."/>
            <person name="Swan D.C."/>
            <person name="Goldberg A.V."/>
            <person name="Harris S.R."/>
            <person name="Weinmaier T."/>
            <person name="Markert S."/>
            <person name="Becher D."/>
            <person name="Bernhardt J."/>
            <person name="Dagan T."/>
            <person name="Hacker C."/>
            <person name="Lucocq J.M."/>
            <person name="Schweder T."/>
            <person name="Rattei T."/>
            <person name="Hall N."/>
            <person name="Hirt R.P."/>
            <person name="Embley T.M."/>
        </authorList>
    </citation>
    <scope>NUCLEOTIDE SEQUENCE [LARGE SCALE GENOMIC DNA]</scope>
</reference>
<dbReference type="PROSITE" id="PS51257">
    <property type="entry name" value="PROKAR_LIPOPROTEIN"/>
    <property type="match status" value="1"/>
</dbReference>
<dbReference type="Proteomes" id="UP000011185">
    <property type="component" value="Unassembled WGS sequence"/>
</dbReference>
<feature type="transmembrane region" description="Helical" evidence="1">
    <location>
        <begin position="188"/>
        <end position="215"/>
    </location>
</feature>
<dbReference type="AlphaFoldDB" id="L7JTH7"/>
<dbReference type="VEuPathDB" id="MicrosporidiaDB:THOM_2714"/>
<evidence type="ECO:0000313" key="3">
    <source>
        <dbReference type="Proteomes" id="UP000011185"/>
    </source>
</evidence>
<keyword evidence="1" id="KW-0812">Transmembrane</keyword>
<evidence type="ECO:0000313" key="2">
    <source>
        <dbReference type="EMBL" id="ELQ74351.1"/>
    </source>
</evidence>
<accession>L7JTH7</accession>
<sequence>MIRKYKKERERGSMFITYIVHFIFCLTAVSCINNYENTDKDTGNKQLLDEIARYSSLDRSDLQAPEEQQTSSTQPIDVRVIVETEKQLQSTSDVITKKSVHFKEQPFEMHPLVHDDRKRYDEYEQQHLGIPDKLADVDAKSTKSEQNDRKLICAKGQDDVQEFRGQQEATRCTKFFSLPSKAECGENIIWGIMAAFMTLLLMVVIVGLNSIICVLKPDSFFCFKKFFSSD</sequence>
<keyword evidence="3" id="KW-1185">Reference proteome</keyword>
<gene>
    <name evidence="2" type="ORF">THOM_2714</name>
</gene>
<protein>
    <submittedName>
        <fullName evidence="2">Uncharacterized protein</fullName>
    </submittedName>
</protein>
<keyword evidence="1" id="KW-1133">Transmembrane helix</keyword>
<proteinExistence type="predicted"/>
<dbReference type="EMBL" id="JH994045">
    <property type="protein sequence ID" value="ELQ74351.1"/>
    <property type="molecule type" value="Genomic_DNA"/>
</dbReference>
<dbReference type="InParanoid" id="L7JTH7"/>
<evidence type="ECO:0000256" key="1">
    <source>
        <dbReference type="SAM" id="Phobius"/>
    </source>
</evidence>
<name>L7JTH7_TRAHO</name>
<organism evidence="2 3">
    <name type="scientific">Trachipleistophora hominis</name>
    <name type="common">Microsporidian parasite</name>
    <dbReference type="NCBI Taxonomy" id="72359"/>
    <lineage>
        <taxon>Eukaryota</taxon>
        <taxon>Fungi</taxon>
        <taxon>Fungi incertae sedis</taxon>
        <taxon>Microsporidia</taxon>
        <taxon>Pleistophoridae</taxon>
        <taxon>Trachipleistophora</taxon>
    </lineage>
</organism>
<keyword evidence="1" id="KW-0472">Membrane</keyword>
<feature type="transmembrane region" description="Helical" evidence="1">
    <location>
        <begin position="12"/>
        <end position="30"/>
    </location>
</feature>
<dbReference type="HOGENOM" id="CLU_1205515_0_0_1"/>